<dbReference type="RefSeq" id="WP_270070943.1">
    <property type="nucleotide sequence ID" value="NZ_JAJAQC010000005.1"/>
</dbReference>
<protein>
    <submittedName>
        <fullName evidence="1">Uncharacterized protein</fullName>
    </submittedName>
</protein>
<accession>A0A9X3SG26</accession>
<comment type="caution">
    <text evidence="1">The sequence shown here is derived from an EMBL/GenBank/DDBJ whole genome shotgun (WGS) entry which is preliminary data.</text>
</comment>
<reference evidence="1" key="1">
    <citation type="submission" date="2021-10" db="EMBL/GenBank/DDBJ databases">
        <title>Streptomonospora sp. nov., isolated from mangrove soil.</title>
        <authorList>
            <person name="Chen X."/>
            <person name="Ge X."/>
            <person name="Liu W."/>
        </authorList>
    </citation>
    <scope>NUCLEOTIDE SEQUENCE</scope>
    <source>
        <strain evidence="1">S1-112</strain>
    </source>
</reference>
<keyword evidence="2" id="KW-1185">Reference proteome</keyword>
<evidence type="ECO:0000313" key="1">
    <source>
        <dbReference type="EMBL" id="MDA0563669.1"/>
    </source>
</evidence>
<name>A0A9X3SG26_9ACTN</name>
<dbReference type="Proteomes" id="UP001140076">
    <property type="component" value="Unassembled WGS sequence"/>
</dbReference>
<sequence length="110" mass="11864">MTPVLVASAAAVLAAVLAALSWWSGRRFTRLRVYRRPGETTAVLTDRSDRAIEAERRLGAALGHATAWRDLLSDAARERAGAPGPAAPQVRESAQRIRAQFRSEVDGLGD</sequence>
<dbReference type="AlphaFoldDB" id="A0A9X3SG26"/>
<proteinExistence type="predicted"/>
<evidence type="ECO:0000313" key="2">
    <source>
        <dbReference type="Proteomes" id="UP001140076"/>
    </source>
</evidence>
<organism evidence="1 2">
    <name type="scientific">Streptomonospora mangrovi</name>
    <dbReference type="NCBI Taxonomy" id="2883123"/>
    <lineage>
        <taxon>Bacteria</taxon>
        <taxon>Bacillati</taxon>
        <taxon>Actinomycetota</taxon>
        <taxon>Actinomycetes</taxon>
        <taxon>Streptosporangiales</taxon>
        <taxon>Nocardiopsidaceae</taxon>
        <taxon>Streptomonospora</taxon>
    </lineage>
</organism>
<dbReference type="EMBL" id="JAJAQC010000005">
    <property type="protein sequence ID" value="MDA0563669.1"/>
    <property type="molecule type" value="Genomic_DNA"/>
</dbReference>
<gene>
    <name evidence="1" type="ORF">LG943_04885</name>
</gene>